<dbReference type="Gene3D" id="3.40.50.150">
    <property type="entry name" value="Vaccinia Virus protein VP39"/>
    <property type="match status" value="1"/>
</dbReference>
<dbReference type="GO" id="GO:0008649">
    <property type="term" value="F:rRNA methyltransferase activity"/>
    <property type="evidence" value="ECO:0007669"/>
    <property type="project" value="TreeGrafter"/>
</dbReference>
<protein>
    <recommendedName>
        <fullName evidence="2">rRNA 2'-O-methyltransferase fibrillarin</fullName>
    </recommendedName>
    <alternativeName>
        <fullName evidence="7">Histone-glutamine methyltransferase</fullName>
    </alternativeName>
</protein>
<gene>
    <name evidence="10" type="ORF">TSUD_306450</name>
</gene>
<dbReference type="PRINTS" id="PR00052">
    <property type="entry name" value="FIBRILLARIN"/>
</dbReference>
<evidence type="ECO:0000313" key="11">
    <source>
        <dbReference type="Proteomes" id="UP000242715"/>
    </source>
</evidence>
<evidence type="ECO:0000313" key="10">
    <source>
        <dbReference type="EMBL" id="GAU47834.1"/>
    </source>
</evidence>
<dbReference type="PANTHER" id="PTHR10335:SF17">
    <property type="entry name" value="FIBRILLARIN"/>
    <property type="match status" value="1"/>
</dbReference>
<dbReference type="AlphaFoldDB" id="A0A2Z6NUG6"/>
<dbReference type="GO" id="GO:0003723">
    <property type="term" value="F:RNA binding"/>
    <property type="evidence" value="ECO:0007669"/>
    <property type="project" value="UniProtKB-KW"/>
</dbReference>
<keyword evidence="5" id="KW-0808">Transferase</keyword>
<reference evidence="11" key="1">
    <citation type="journal article" date="2017" name="Front. Plant Sci.">
        <title>Climate Clever Clovers: New Paradigm to Reduce the Environmental Footprint of Ruminants by Breeding Low Methanogenic Forages Utilizing Haplotype Variation.</title>
        <authorList>
            <person name="Kaur P."/>
            <person name="Appels R."/>
            <person name="Bayer P.E."/>
            <person name="Keeble-Gagnere G."/>
            <person name="Wang J."/>
            <person name="Hirakawa H."/>
            <person name="Shirasawa K."/>
            <person name="Vercoe P."/>
            <person name="Stefanova K."/>
            <person name="Durmic Z."/>
            <person name="Nichols P."/>
            <person name="Revell C."/>
            <person name="Isobe S.N."/>
            <person name="Edwards D."/>
            <person name="Erskine W."/>
        </authorList>
    </citation>
    <scope>NUCLEOTIDE SEQUENCE [LARGE SCALE GENOMIC DNA]</scope>
    <source>
        <strain evidence="11">cv. Daliak</strain>
    </source>
</reference>
<dbReference type="GO" id="GO:0000494">
    <property type="term" value="P:box C/D sno(s)RNA 3'-end processing"/>
    <property type="evidence" value="ECO:0007669"/>
    <property type="project" value="TreeGrafter"/>
</dbReference>
<evidence type="ECO:0000256" key="6">
    <source>
        <dbReference type="ARBA" id="ARBA00022884"/>
    </source>
</evidence>
<evidence type="ECO:0000256" key="3">
    <source>
        <dbReference type="ARBA" id="ARBA00022552"/>
    </source>
</evidence>
<proteinExistence type="inferred from homology"/>
<dbReference type="GO" id="GO:0032040">
    <property type="term" value="C:small-subunit processome"/>
    <property type="evidence" value="ECO:0007669"/>
    <property type="project" value="TreeGrafter"/>
</dbReference>
<name>A0A2Z6NUG6_TRISU</name>
<keyword evidence="4" id="KW-0489">Methyltransferase</keyword>
<dbReference type="OrthoDB" id="1859733at2759"/>
<dbReference type="InterPro" id="IPR000692">
    <property type="entry name" value="Fibrillarin"/>
</dbReference>
<evidence type="ECO:0000256" key="2">
    <source>
        <dbReference type="ARBA" id="ARBA00015190"/>
    </source>
</evidence>
<keyword evidence="6" id="KW-0694">RNA-binding</keyword>
<dbReference type="Proteomes" id="UP000242715">
    <property type="component" value="Unassembled WGS sequence"/>
</dbReference>
<evidence type="ECO:0000256" key="1">
    <source>
        <dbReference type="ARBA" id="ARBA00010632"/>
    </source>
</evidence>
<keyword evidence="3" id="KW-0698">rRNA processing</keyword>
<feature type="compositionally biased region" description="Pro residues" evidence="9">
    <location>
        <begin position="30"/>
        <end position="40"/>
    </location>
</feature>
<comment type="similarity">
    <text evidence="1">Belongs to the methyltransferase superfamily. Fibrillarin family.</text>
</comment>
<dbReference type="EMBL" id="DF974352">
    <property type="protein sequence ID" value="GAU47834.1"/>
    <property type="molecule type" value="Genomic_DNA"/>
</dbReference>
<comment type="catalytic activity">
    <reaction evidence="8">
        <text>L-glutaminyl-[histone H2A] + S-adenosyl-L-methionine = N(5)-methyl-L-glutaminyl-[histone H2A] + S-adenosyl-L-homocysteine + H(+)</text>
        <dbReference type="Rhea" id="RHEA:50904"/>
        <dbReference type="Rhea" id="RHEA-COMP:12837"/>
        <dbReference type="Rhea" id="RHEA-COMP:12839"/>
        <dbReference type="ChEBI" id="CHEBI:15378"/>
        <dbReference type="ChEBI" id="CHEBI:30011"/>
        <dbReference type="ChEBI" id="CHEBI:57856"/>
        <dbReference type="ChEBI" id="CHEBI:59789"/>
        <dbReference type="ChEBI" id="CHEBI:61891"/>
    </reaction>
</comment>
<dbReference type="SMART" id="SM01206">
    <property type="entry name" value="Fibrillarin"/>
    <property type="match status" value="1"/>
</dbReference>
<feature type="region of interest" description="Disordered" evidence="9">
    <location>
        <begin position="30"/>
        <end position="54"/>
    </location>
</feature>
<keyword evidence="11" id="KW-1185">Reference proteome</keyword>
<dbReference type="Pfam" id="PF01269">
    <property type="entry name" value="Fibrillarin"/>
    <property type="match status" value="1"/>
</dbReference>
<evidence type="ECO:0000256" key="4">
    <source>
        <dbReference type="ARBA" id="ARBA00022603"/>
    </source>
</evidence>
<evidence type="ECO:0000256" key="9">
    <source>
        <dbReference type="SAM" id="MobiDB-lite"/>
    </source>
</evidence>
<dbReference type="InterPro" id="IPR029063">
    <property type="entry name" value="SAM-dependent_MTases_sf"/>
</dbReference>
<dbReference type="GO" id="GO:1990259">
    <property type="term" value="F:histone H2AQ104 methyltransferase activity"/>
    <property type="evidence" value="ECO:0007669"/>
    <property type="project" value="TreeGrafter"/>
</dbReference>
<evidence type="ECO:0000256" key="8">
    <source>
        <dbReference type="ARBA" id="ARBA00047568"/>
    </source>
</evidence>
<evidence type="ECO:0000256" key="7">
    <source>
        <dbReference type="ARBA" id="ARBA00032245"/>
    </source>
</evidence>
<sequence>MSSSESIEKLSIEEIHLRYRLLFGKSYPGFVPPRPPPPKPTSSFKVPQRPSKPKPSIILPHPLIPGVYVSGDHHHHDHESLFLYTRNLVPGVQSLDQDEVLFSVQKPGSHVLVIFSRDDAQFGITISHISDIVGPVTRHGVCSRDIQWQISSIFVPIVYSQSPYQYRMLINLVDVLFATLDCPEEVLHACLNATYFLKTGGHYMLHVQGNCIESTNRGDGVFSSRMKGEQVQFQRMERVTLEPFDRDHAYVSGVFHMLEWSYFYFKSRCGVNLVNLSNGGSSGIL</sequence>
<accession>A0A2Z6NUG6</accession>
<evidence type="ECO:0000256" key="5">
    <source>
        <dbReference type="ARBA" id="ARBA00022679"/>
    </source>
</evidence>
<organism evidence="10 11">
    <name type="scientific">Trifolium subterraneum</name>
    <name type="common">Subterranean clover</name>
    <dbReference type="NCBI Taxonomy" id="3900"/>
    <lineage>
        <taxon>Eukaryota</taxon>
        <taxon>Viridiplantae</taxon>
        <taxon>Streptophyta</taxon>
        <taxon>Embryophyta</taxon>
        <taxon>Tracheophyta</taxon>
        <taxon>Spermatophyta</taxon>
        <taxon>Magnoliopsida</taxon>
        <taxon>eudicotyledons</taxon>
        <taxon>Gunneridae</taxon>
        <taxon>Pentapetalae</taxon>
        <taxon>rosids</taxon>
        <taxon>fabids</taxon>
        <taxon>Fabales</taxon>
        <taxon>Fabaceae</taxon>
        <taxon>Papilionoideae</taxon>
        <taxon>50 kb inversion clade</taxon>
        <taxon>NPAAA clade</taxon>
        <taxon>Hologalegina</taxon>
        <taxon>IRL clade</taxon>
        <taxon>Trifolieae</taxon>
        <taxon>Trifolium</taxon>
    </lineage>
</organism>
<dbReference type="GO" id="GO:0031428">
    <property type="term" value="C:box C/D methylation guide snoRNP complex"/>
    <property type="evidence" value="ECO:0007669"/>
    <property type="project" value="TreeGrafter"/>
</dbReference>
<dbReference type="PANTHER" id="PTHR10335">
    <property type="entry name" value="RRNA 2-O-METHYLTRANSFERASE FIBRILLARIN"/>
    <property type="match status" value="1"/>
</dbReference>